<dbReference type="SUPFAM" id="SSF109854">
    <property type="entry name" value="DinB/YfiT-like putative metalloenzymes"/>
    <property type="match status" value="1"/>
</dbReference>
<dbReference type="InterPro" id="IPR051043">
    <property type="entry name" value="Sulfatase_Mod_Factor_Kinase"/>
</dbReference>
<feature type="domain" description="Sulfatase-modifying factor enzyme-like" evidence="4">
    <location>
        <begin position="366"/>
        <end position="446"/>
    </location>
</feature>
<dbReference type="PANTHER" id="PTHR23150">
    <property type="entry name" value="SULFATASE MODIFYING FACTOR 1, 2"/>
    <property type="match status" value="1"/>
</dbReference>
<evidence type="ECO:0000256" key="3">
    <source>
        <dbReference type="ARBA" id="ARBA00037882"/>
    </source>
</evidence>
<gene>
    <name evidence="6" type="ORF">CKO31_02510</name>
</gene>
<dbReference type="InterPro" id="IPR024775">
    <property type="entry name" value="DinB-like"/>
</dbReference>
<dbReference type="Pfam" id="PF12867">
    <property type="entry name" value="DinB_2"/>
    <property type="match status" value="1"/>
</dbReference>
<evidence type="ECO:0000256" key="1">
    <source>
        <dbReference type="ARBA" id="ARBA00023002"/>
    </source>
</evidence>
<dbReference type="InterPro" id="IPR017806">
    <property type="entry name" value="EgtB"/>
</dbReference>
<dbReference type="EMBL" id="NRRV01000004">
    <property type="protein sequence ID" value="MBK1629625.1"/>
    <property type="molecule type" value="Genomic_DNA"/>
</dbReference>
<evidence type="ECO:0000259" key="4">
    <source>
        <dbReference type="Pfam" id="PF03781"/>
    </source>
</evidence>
<evidence type="ECO:0000259" key="5">
    <source>
        <dbReference type="Pfam" id="PF12867"/>
    </source>
</evidence>
<dbReference type="RefSeq" id="WP_200233783.1">
    <property type="nucleotide sequence ID" value="NZ_NRRV01000004.1"/>
</dbReference>
<dbReference type="Gene3D" id="3.90.1580.10">
    <property type="entry name" value="paralog of FGE (formylglycine-generating enzyme)"/>
    <property type="match status" value="1"/>
</dbReference>
<protein>
    <recommendedName>
        <fullName evidence="8">Ergothioneine biosynthesis protein EgtB</fullName>
    </recommendedName>
</protein>
<evidence type="ECO:0000313" key="7">
    <source>
        <dbReference type="Proteomes" id="UP000748752"/>
    </source>
</evidence>
<keyword evidence="7" id="KW-1185">Reference proteome</keyword>
<evidence type="ECO:0000256" key="2">
    <source>
        <dbReference type="ARBA" id="ARBA00023004"/>
    </source>
</evidence>
<sequence length="450" mass="50505">MQQDSSSLQQSAGGASAADARSRLAADYGRVRALSEQLCEPLAVEDYVLQTAVETSPPRWHIAHVSWFFETFLLRPFLPGYRVFHPRFEYLFNSYYEQTETGFWPRPERGLLSRPTVAEVYDYRRHVDAGMARLLADCADEHWPMVAERLAIGINHEQQHQELLVTDIKHNLAYNPLKPAYREDLPQAPAGDPDAAAYLHFDGGRDEIGADLAAGFAYDNETPRHPVLLRPYRLADRLVTNAEYLEFINDGGYRNPALWLADGWAAVQANGWRAPLYWEPADRAREGDLGSADAWRQMTLGGLRALSPAEPVCHVSYFEAEAFARWAGKRLPTEAEWEAAAAGAPVTGNCVDQGRLHPMPAPARTAGGGLRQLFGDCWEWTSSAYLAYPGYRPPAGALGEYNGKFMCGQMVMRGGSCATSQDHTRASYRNFFYPHERWQFKGIRLAEDQQ</sequence>
<evidence type="ECO:0008006" key="8">
    <source>
        <dbReference type="Google" id="ProtNLM"/>
    </source>
</evidence>
<name>A0ABS1CCJ9_9GAMM</name>
<keyword evidence="1" id="KW-0560">Oxidoreductase</keyword>
<comment type="pathway">
    <text evidence="3">Amino-acid biosynthesis; ergothioneine biosynthesis.</text>
</comment>
<dbReference type="Pfam" id="PF03781">
    <property type="entry name" value="FGE-sulfatase"/>
    <property type="match status" value="2"/>
</dbReference>
<dbReference type="NCBIfam" id="TIGR03440">
    <property type="entry name" value="egtB_TIGR03440"/>
    <property type="match status" value="1"/>
</dbReference>
<evidence type="ECO:0000313" key="6">
    <source>
        <dbReference type="EMBL" id="MBK1629625.1"/>
    </source>
</evidence>
<reference evidence="6 7" key="1">
    <citation type="journal article" date="2020" name="Microorganisms">
        <title>Osmotic Adaptation and Compatible Solute Biosynthesis of Phototrophic Bacteria as Revealed from Genome Analyses.</title>
        <authorList>
            <person name="Imhoff J.F."/>
            <person name="Rahn T."/>
            <person name="Kunzel S."/>
            <person name="Keller A."/>
            <person name="Neulinger S.C."/>
        </authorList>
    </citation>
    <scope>NUCLEOTIDE SEQUENCE [LARGE SCALE GENOMIC DNA]</scope>
    <source>
        <strain evidence="6 7">DSM 6210</strain>
    </source>
</reference>
<dbReference type="Proteomes" id="UP000748752">
    <property type="component" value="Unassembled WGS sequence"/>
</dbReference>
<feature type="domain" description="Sulfatase-modifying factor enzyme-like" evidence="4">
    <location>
        <begin position="199"/>
        <end position="346"/>
    </location>
</feature>
<organism evidence="6 7">
    <name type="scientific">Thiohalocapsa halophila</name>
    <dbReference type="NCBI Taxonomy" id="69359"/>
    <lineage>
        <taxon>Bacteria</taxon>
        <taxon>Pseudomonadati</taxon>
        <taxon>Pseudomonadota</taxon>
        <taxon>Gammaproteobacteria</taxon>
        <taxon>Chromatiales</taxon>
        <taxon>Chromatiaceae</taxon>
        <taxon>Thiohalocapsa</taxon>
    </lineage>
</organism>
<dbReference type="InterPro" id="IPR016187">
    <property type="entry name" value="CTDL_fold"/>
</dbReference>
<dbReference type="InterPro" id="IPR042095">
    <property type="entry name" value="SUMF_sf"/>
</dbReference>
<accession>A0ABS1CCJ9</accession>
<proteinExistence type="predicted"/>
<dbReference type="PANTHER" id="PTHR23150:SF36">
    <property type="entry name" value="HERCYNINE OXYGENASE"/>
    <property type="match status" value="1"/>
</dbReference>
<keyword evidence="2" id="KW-0408">Iron</keyword>
<comment type="caution">
    <text evidence="6">The sequence shown here is derived from an EMBL/GenBank/DDBJ whole genome shotgun (WGS) entry which is preliminary data.</text>
</comment>
<dbReference type="InterPro" id="IPR034660">
    <property type="entry name" value="DinB/YfiT-like"/>
</dbReference>
<dbReference type="InterPro" id="IPR005532">
    <property type="entry name" value="SUMF_dom"/>
</dbReference>
<feature type="domain" description="DinB-like" evidence="5">
    <location>
        <begin position="30"/>
        <end position="163"/>
    </location>
</feature>
<dbReference type="SUPFAM" id="SSF56436">
    <property type="entry name" value="C-type lectin-like"/>
    <property type="match status" value="1"/>
</dbReference>